<dbReference type="CDD" id="cd01650">
    <property type="entry name" value="RT_nLTR_like"/>
    <property type="match status" value="1"/>
</dbReference>
<dbReference type="Gene3D" id="3.60.10.10">
    <property type="entry name" value="Endonuclease/exonuclease/phosphatase"/>
    <property type="match status" value="1"/>
</dbReference>
<dbReference type="InterPro" id="IPR043502">
    <property type="entry name" value="DNA/RNA_pol_sf"/>
</dbReference>
<dbReference type="PANTHER" id="PTHR31635:SF196">
    <property type="entry name" value="REVERSE TRANSCRIPTASE DOMAIN-CONTAINING PROTEIN-RELATED"/>
    <property type="match status" value="1"/>
</dbReference>
<dbReference type="InterPro" id="IPR000477">
    <property type="entry name" value="RT_dom"/>
</dbReference>
<accession>A0ABD3IBD1</accession>
<proteinExistence type="predicted"/>
<sequence>MKAVEENLSYNIENLVPGAKVIVDYSMLDRGGAALVIDSSLKTIDCGVRGDGTAAWARIEWKDMTLGILTVHGPHIHQKKARFLDWLQGFEHEGNWLLLGDWNMVTSPEDSVGPKPLLHGSSMRKWRGADQHWDLLDAYHTAGKKEGPFFTRQALVRTGRRDRMDQSRLDRLYVNKGGDWIHSIRKIKHDGREGISDHIPVLVELSINQGRRERRRKPEQFIKMDADALEDLEFRNEVEREWKEGWELTPLPTVAWCLAWGKVRECYERRCSKQQGEVAKLQALKVQLEETRIRIAMRSSTAEEQENFRRIEKQVLKLEILERSIARRRCRLNWLKQGDAPTNFFFCSGEGETGTIENDNSYSRVLPEENDHIIEELTAEEIGKLAHNMAKGKAPGLDGLTCEVVLKCWNWVGAPCVKVVQHFWSTGELGVSEVQGLIKLIPKNSDRKLLKNWRPISLLPFLYRLTSKLLADRIKSIVPRLVDVEQTGFVEGRSIVDNVVSLHLGHDIAESTKQATLFCKLDFVKAFDRIEHVYIWDTLAAMNFHPRFIHLLKGLIATGRSKVSINGELTNSFALERGVRQGCSVSPILFALCTQPLMKMLRQEERWRNLQGLGIPRGKMLLHRLFADDSGVAITAEKEQFENLQRTIETFEDISGAQLNITKSMIILMAMRATPSWLEDTGCQILRAPDTITYLGSTIGYNMTEKDYARTIAEKLTRKLASWTHRFLTWPGRVMLLRHILRAIPVYNFLSIGICDSGYKQLESLCRYFLWGSTREGKARCPLIAWSKLTCSKQSGGLQLKPFDVVASALKMKLIARLLNGDNSEWTDMMRYFIRQETRKRKYAKETRWWSPEEALLLLHSIPCKESLTMRHLMKAWKRLRTHLRFDTAKLYLLVDS</sequence>
<dbReference type="Proteomes" id="UP001633002">
    <property type="component" value="Unassembled WGS sequence"/>
</dbReference>
<evidence type="ECO:0000259" key="2">
    <source>
        <dbReference type="PROSITE" id="PS50878"/>
    </source>
</evidence>
<feature type="domain" description="Reverse transcriptase" evidence="2">
    <location>
        <begin position="422"/>
        <end position="699"/>
    </location>
</feature>
<dbReference type="PANTHER" id="PTHR31635">
    <property type="entry name" value="REVERSE TRANSCRIPTASE DOMAIN-CONTAINING PROTEIN-RELATED"/>
    <property type="match status" value="1"/>
</dbReference>
<protein>
    <recommendedName>
        <fullName evidence="2">Reverse transcriptase domain-containing protein</fullName>
    </recommendedName>
</protein>
<name>A0ABD3IBD1_9MARC</name>
<dbReference type="PROSITE" id="PS50878">
    <property type="entry name" value="RT_POL"/>
    <property type="match status" value="1"/>
</dbReference>
<dbReference type="AlphaFoldDB" id="A0ABD3IBD1"/>
<dbReference type="EMBL" id="JBJQOH010000001">
    <property type="protein sequence ID" value="KAL3699710.1"/>
    <property type="molecule type" value="Genomic_DNA"/>
</dbReference>
<evidence type="ECO:0000313" key="3">
    <source>
        <dbReference type="EMBL" id="KAL3699710.1"/>
    </source>
</evidence>
<dbReference type="InterPro" id="IPR036691">
    <property type="entry name" value="Endo/exonu/phosph_ase_sf"/>
</dbReference>
<evidence type="ECO:0000313" key="4">
    <source>
        <dbReference type="Proteomes" id="UP001633002"/>
    </source>
</evidence>
<organism evidence="3 4">
    <name type="scientific">Riccia sorocarpa</name>
    <dbReference type="NCBI Taxonomy" id="122646"/>
    <lineage>
        <taxon>Eukaryota</taxon>
        <taxon>Viridiplantae</taxon>
        <taxon>Streptophyta</taxon>
        <taxon>Embryophyta</taxon>
        <taxon>Marchantiophyta</taxon>
        <taxon>Marchantiopsida</taxon>
        <taxon>Marchantiidae</taxon>
        <taxon>Marchantiales</taxon>
        <taxon>Ricciaceae</taxon>
        <taxon>Riccia</taxon>
    </lineage>
</organism>
<dbReference type="SUPFAM" id="SSF56219">
    <property type="entry name" value="DNase I-like"/>
    <property type="match status" value="1"/>
</dbReference>
<feature type="coiled-coil region" evidence="1">
    <location>
        <begin position="264"/>
        <end position="291"/>
    </location>
</feature>
<dbReference type="SUPFAM" id="SSF56672">
    <property type="entry name" value="DNA/RNA polymerases"/>
    <property type="match status" value="1"/>
</dbReference>
<keyword evidence="4" id="KW-1185">Reference proteome</keyword>
<reference evidence="3 4" key="1">
    <citation type="submission" date="2024-09" db="EMBL/GenBank/DDBJ databases">
        <title>Chromosome-scale assembly of Riccia sorocarpa.</title>
        <authorList>
            <person name="Paukszto L."/>
        </authorList>
    </citation>
    <scope>NUCLEOTIDE SEQUENCE [LARGE SCALE GENOMIC DNA]</scope>
    <source>
        <strain evidence="3">LP-2024</strain>
        <tissue evidence="3">Aerial parts of the thallus</tissue>
    </source>
</reference>
<comment type="caution">
    <text evidence="3">The sequence shown here is derived from an EMBL/GenBank/DDBJ whole genome shotgun (WGS) entry which is preliminary data.</text>
</comment>
<dbReference type="Pfam" id="PF00078">
    <property type="entry name" value="RVT_1"/>
    <property type="match status" value="1"/>
</dbReference>
<evidence type="ECO:0000256" key="1">
    <source>
        <dbReference type="SAM" id="Coils"/>
    </source>
</evidence>
<keyword evidence="1" id="KW-0175">Coiled coil</keyword>
<gene>
    <name evidence="3" type="ORF">R1sor_017732</name>
</gene>